<accession>A0A232M389</accession>
<dbReference type="EMBL" id="NPHW01002782">
    <property type="protein sequence ID" value="OXV10764.1"/>
    <property type="molecule type" value="Genomic_DNA"/>
</dbReference>
<dbReference type="Gene3D" id="4.10.240.10">
    <property type="entry name" value="Zn(2)-C6 fungal-type DNA-binding domain"/>
    <property type="match status" value="1"/>
</dbReference>
<dbReference type="AlphaFoldDB" id="A0A232M389"/>
<protein>
    <recommendedName>
        <fullName evidence="7">Zn(2)-C6 fungal-type domain-containing protein</fullName>
    </recommendedName>
</protein>
<keyword evidence="2" id="KW-0805">Transcription regulation</keyword>
<dbReference type="PANTHER" id="PTHR37534:SF23">
    <property type="entry name" value="ZN(II)2CYS6 TRANSCRIPTION FACTOR (EUROFUNG)"/>
    <property type="match status" value="1"/>
</dbReference>
<feature type="compositionally biased region" description="Pro residues" evidence="6">
    <location>
        <begin position="675"/>
        <end position="686"/>
    </location>
</feature>
<feature type="compositionally biased region" description="Low complexity" evidence="6">
    <location>
        <begin position="28"/>
        <end position="37"/>
    </location>
</feature>
<evidence type="ECO:0000256" key="1">
    <source>
        <dbReference type="ARBA" id="ARBA00004123"/>
    </source>
</evidence>
<dbReference type="OrthoDB" id="5391043at2759"/>
<evidence type="ECO:0000256" key="3">
    <source>
        <dbReference type="ARBA" id="ARBA00023125"/>
    </source>
</evidence>
<evidence type="ECO:0000256" key="2">
    <source>
        <dbReference type="ARBA" id="ARBA00023015"/>
    </source>
</evidence>
<keyword evidence="3" id="KW-0238">DNA-binding</keyword>
<dbReference type="InterPro" id="IPR001138">
    <property type="entry name" value="Zn2Cys6_DnaBD"/>
</dbReference>
<dbReference type="InterPro" id="IPR036864">
    <property type="entry name" value="Zn2-C6_fun-type_DNA-bd_sf"/>
</dbReference>
<comment type="caution">
    <text evidence="8">The sequence shown here is derived from an EMBL/GenBank/DDBJ whole genome shotgun (WGS) entry which is preliminary data.</text>
</comment>
<evidence type="ECO:0000313" key="8">
    <source>
        <dbReference type="EMBL" id="OXV10764.1"/>
    </source>
</evidence>
<feature type="region of interest" description="Disordered" evidence="6">
    <location>
        <begin position="1"/>
        <end position="51"/>
    </location>
</feature>
<comment type="subcellular location">
    <subcellularLocation>
        <location evidence="1">Nucleus</location>
    </subcellularLocation>
</comment>
<dbReference type="Proteomes" id="UP000243515">
    <property type="component" value="Unassembled WGS sequence"/>
</dbReference>
<dbReference type="PANTHER" id="PTHR37534">
    <property type="entry name" value="TRANSCRIPTIONAL ACTIVATOR PROTEIN UGA3"/>
    <property type="match status" value="1"/>
</dbReference>
<gene>
    <name evidence="8" type="ORF">Egran_01475</name>
</gene>
<dbReference type="Pfam" id="PF00172">
    <property type="entry name" value="Zn_clus"/>
    <property type="match status" value="1"/>
</dbReference>
<dbReference type="GO" id="GO:0045944">
    <property type="term" value="P:positive regulation of transcription by RNA polymerase II"/>
    <property type="evidence" value="ECO:0007669"/>
    <property type="project" value="TreeGrafter"/>
</dbReference>
<evidence type="ECO:0000313" key="9">
    <source>
        <dbReference type="Proteomes" id="UP000243515"/>
    </source>
</evidence>
<feature type="region of interest" description="Disordered" evidence="6">
    <location>
        <begin position="669"/>
        <end position="750"/>
    </location>
</feature>
<feature type="domain" description="Zn(2)-C6 fungal-type" evidence="7">
    <location>
        <begin position="53"/>
        <end position="81"/>
    </location>
</feature>
<evidence type="ECO:0000256" key="5">
    <source>
        <dbReference type="ARBA" id="ARBA00023242"/>
    </source>
</evidence>
<dbReference type="SUPFAM" id="SSF57701">
    <property type="entry name" value="Zn2/Cys6 DNA-binding domain"/>
    <property type="match status" value="1"/>
</dbReference>
<sequence>MDEQNHSTQEENANGSSLTHSSPPEPAPAASVSEPIPKNVPAPRGPKKRTKTGCLTCRKRRIKCGEEKPRCKNCIKSKRECEGYTPRVIFTDPLGGYGPGNIQQMSLRLPLFAQQQRRLSTIPQSLGSQQRLLAPRPPNLPITESSAFALLPTGLGGDTPTPFYYPPVYAPVARPVAPFRSSPPVHGVFPARRSQPLEGTSSFAQSLDQQRVNFQDHAPSTAPRLGSTPALHHEPARPRYLPSSAEMVSPTAVYLDDDDDDDDDDDEMDDYYDVESGEEEDMAEVAQAEGFNQLSLIVASATRDEHQRSFTTFLDEPNILATYRPSMGSSPLNNPKTARIWVHFIHATGPSLSIWERHPTNTSALFSGPVPVAQQGLWTYTMPLKALEFPALLQAILAISSLHIAKLQQATLTISSKHYHYALRRLRKALSLPFRRKQPATLAATLVLAFFEVMAAEHSKWDTHVAGAAQLIKETDFAGLTRDLRAHRRRRMRLQCDPFASLDPWLRFGPLFGGVSEDDPFAEKEAGVNEELVGILMGRVVNYDEFGQVEDEEQRPRVKKSFSRKDIENFRIQTDLYWWYCKQDLFQSMISGNRLYTPFDRWGQCPPRAGIGKLDAIYGSMDHLILLLARLMDFSYQDRKRKLKALELTGGDWRPHPGFFQFMASFGSGDDSVSGPPPGAPPPLGPGFPASTSGEASGSPQLPAENTPMYGMMPSPGSAPLPPAFADTPHSLDTPTSDDDPLDRPTSDAEAQWEQIRAAFDLFARALGADFGPLPADSTPPISTPFGPALQYRTHTIAVFWAFYYTGRILLHRMHPSMPPPAMMAAGVAAPTTAGYARMIGRIAAGIYYPPRFNREAGSLTPTLGATLTEVTVPLFFAGVQYTDPAQRGWTIAKLRDIARLTGWQTAAAIASGCESAWYFAAKKGRGPAYEYTTTDSVAGERRTNHYRSQEADWQQSSNLSHDRRFVKVDKTLRSHWAMGLLELEEDFAHLGVGRSDERGSFHDYVD</sequence>
<reference evidence="8 9" key="1">
    <citation type="journal article" date="2015" name="Environ. Microbiol.">
        <title>Metagenome sequence of Elaphomyces granulatus from sporocarp tissue reveals Ascomycota ectomycorrhizal fingerprints of genome expansion and a Proteobacteria-rich microbiome.</title>
        <authorList>
            <person name="Quandt C.A."/>
            <person name="Kohler A."/>
            <person name="Hesse C.N."/>
            <person name="Sharpton T.J."/>
            <person name="Martin F."/>
            <person name="Spatafora J.W."/>
        </authorList>
    </citation>
    <scope>NUCLEOTIDE SEQUENCE [LARGE SCALE GENOMIC DNA]</scope>
    <source>
        <strain evidence="8 9">OSC145934</strain>
    </source>
</reference>
<dbReference type="Pfam" id="PF11951">
    <property type="entry name" value="Fungal_trans_2"/>
    <property type="match status" value="1"/>
</dbReference>
<evidence type="ECO:0000256" key="6">
    <source>
        <dbReference type="SAM" id="MobiDB-lite"/>
    </source>
</evidence>
<dbReference type="GO" id="GO:0000976">
    <property type="term" value="F:transcription cis-regulatory region binding"/>
    <property type="evidence" value="ECO:0007669"/>
    <property type="project" value="TreeGrafter"/>
</dbReference>
<dbReference type="GO" id="GO:0005634">
    <property type="term" value="C:nucleus"/>
    <property type="evidence" value="ECO:0007669"/>
    <property type="project" value="UniProtKB-SubCell"/>
</dbReference>
<dbReference type="SMART" id="SM00066">
    <property type="entry name" value="GAL4"/>
    <property type="match status" value="1"/>
</dbReference>
<feature type="compositionally biased region" description="Polar residues" evidence="6">
    <location>
        <begin position="10"/>
        <end position="20"/>
    </location>
</feature>
<dbReference type="PROSITE" id="PS00463">
    <property type="entry name" value="ZN2_CY6_FUNGAL_1"/>
    <property type="match status" value="1"/>
</dbReference>
<keyword evidence="9" id="KW-1185">Reference proteome</keyword>
<dbReference type="PROSITE" id="PS50048">
    <property type="entry name" value="ZN2_CY6_FUNGAL_2"/>
    <property type="match status" value="1"/>
</dbReference>
<proteinExistence type="predicted"/>
<keyword evidence="5" id="KW-0539">Nucleus</keyword>
<dbReference type="GO" id="GO:0008270">
    <property type="term" value="F:zinc ion binding"/>
    <property type="evidence" value="ECO:0007669"/>
    <property type="project" value="InterPro"/>
</dbReference>
<evidence type="ECO:0000259" key="7">
    <source>
        <dbReference type="PROSITE" id="PS50048"/>
    </source>
</evidence>
<feature type="region of interest" description="Disordered" evidence="6">
    <location>
        <begin position="217"/>
        <end position="248"/>
    </location>
</feature>
<dbReference type="CDD" id="cd00067">
    <property type="entry name" value="GAL4"/>
    <property type="match status" value="1"/>
</dbReference>
<organism evidence="8 9">
    <name type="scientific">Elaphomyces granulatus</name>
    <dbReference type="NCBI Taxonomy" id="519963"/>
    <lineage>
        <taxon>Eukaryota</taxon>
        <taxon>Fungi</taxon>
        <taxon>Dikarya</taxon>
        <taxon>Ascomycota</taxon>
        <taxon>Pezizomycotina</taxon>
        <taxon>Eurotiomycetes</taxon>
        <taxon>Eurotiomycetidae</taxon>
        <taxon>Eurotiales</taxon>
        <taxon>Elaphomycetaceae</taxon>
        <taxon>Elaphomyces</taxon>
    </lineage>
</organism>
<evidence type="ECO:0000256" key="4">
    <source>
        <dbReference type="ARBA" id="ARBA00023163"/>
    </source>
</evidence>
<keyword evidence="4" id="KW-0804">Transcription</keyword>
<dbReference type="InterPro" id="IPR021858">
    <property type="entry name" value="Fun_TF"/>
</dbReference>
<name>A0A232M389_9EURO</name>
<dbReference type="GO" id="GO:0000981">
    <property type="term" value="F:DNA-binding transcription factor activity, RNA polymerase II-specific"/>
    <property type="evidence" value="ECO:0007669"/>
    <property type="project" value="InterPro"/>
</dbReference>